<accession>A0A9D2MPU6</accession>
<reference evidence="4" key="1">
    <citation type="journal article" date="2021" name="PeerJ">
        <title>Extensive microbial diversity within the chicken gut microbiome revealed by metagenomics and culture.</title>
        <authorList>
            <person name="Gilroy R."/>
            <person name="Ravi A."/>
            <person name="Getino M."/>
            <person name="Pursley I."/>
            <person name="Horton D.L."/>
            <person name="Alikhan N.F."/>
            <person name="Baker D."/>
            <person name="Gharbi K."/>
            <person name="Hall N."/>
            <person name="Watson M."/>
            <person name="Adriaenssens E.M."/>
            <person name="Foster-Nyarko E."/>
            <person name="Jarju S."/>
            <person name="Secka A."/>
            <person name="Antonio M."/>
            <person name="Oren A."/>
            <person name="Chaudhuri R.R."/>
            <person name="La Ragione R."/>
            <person name="Hildebrand F."/>
            <person name="Pallen M.J."/>
        </authorList>
    </citation>
    <scope>NUCLEOTIDE SEQUENCE</scope>
    <source>
        <strain evidence="4">USAMLcec3-2134</strain>
    </source>
</reference>
<dbReference type="Gene3D" id="3.30.70.270">
    <property type="match status" value="1"/>
</dbReference>
<dbReference type="PANTHER" id="PTHR11076">
    <property type="entry name" value="DNA REPAIR POLYMERASE UMUC / TRANSFERASE FAMILY MEMBER"/>
    <property type="match status" value="1"/>
</dbReference>
<feature type="domain" description="UmuC" evidence="3">
    <location>
        <begin position="5"/>
        <end position="194"/>
    </location>
</feature>
<dbReference type="Pfam" id="PF11799">
    <property type="entry name" value="IMS_C"/>
    <property type="match status" value="1"/>
</dbReference>
<dbReference type="Proteomes" id="UP000886883">
    <property type="component" value="Unassembled WGS sequence"/>
</dbReference>
<dbReference type="Gene3D" id="1.10.150.20">
    <property type="entry name" value="5' to 3' exonuclease, C-terminal subdomain"/>
    <property type="match status" value="1"/>
</dbReference>
<sequence length="408" mass="45666">MARAVFHVDVNNAYLSWSAVYDSCILGRKPDLRTVPSAVGGREDARCGIVLAKSEPAKRYGIVTGEPLAAARRKCPGLKVAGADFSLYEGASRALMEFLRSRSDRVETYSIDEAWMVLDGFGKLYGPPVSFARDLKDEIFRSFGFTVNIGISENRLLAKMAGELKKPDRVNTLFREEIPRKLWPLSVEKLFGVGETTAKKLRRLGIETVGQLAHADPGMLRAHLKKSGEILQGYARGEEMDPCIFAPEERRGYSNSMTAPRDVTEERFGHLLLLSLCETLGERLRADGVLAGLVGVRLKTFEFESFGRQRILRSPTDVTEEIYGASCLLFQELWDKRTPLRQLGVFTGKVERTGEGRYWQYDLSGGPQAERLLLLNRAVDRIRERYGEDSVMRAGFLNAPIRHKNGGL</sequence>
<dbReference type="GO" id="GO:0003887">
    <property type="term" value="F:DNA-directed DNA polymerase activity"/>
    <property type="evidence" value="ECO:0007669"/>
    <property type="project" value="InterPro"/>
</dbReference>
<evidence type="ECO:0000313" key="5">
    <source>
        <dbReference type="Proteomes" id="UP000886883"/>
    </source>
</evidence>
<protein>
    <submittedName>
        <fullName evidence="4">DNA polymerase IV</fullName>
    </submittedName>
</protein>
<dbReference type="InterPro" id="IPR050116">
    <property type="entry name" value="DNA_polymerase-Y"/>
</dbReference>
<dbReference type="GO" id="GO:0009432">
    <property type="term" value="P:SOS response"/>
    <property type="evidence" value="ECO:0007669"/>
    <property type="project" value="TreeGrafter"/>
</dbReference>
<dbReference type="GO" id="GO:0003684">
    <property type="term" value="F:damaged DNA binding"/>
    <property type="evidence" value="ECO:0007669"/>
    <property type="project" value="InterPro"/>
</dbReference>
<dbReference type="GO" id="GO:0005829">
    <property type="term" value="C:cytosol"/>
    <property type="evidence" value="ECO:0007669"/>
    <property type="project" value="TreeGrafter"/>
</dbReference>
<dbReference type="InterPro" id="IPR043502">
    <property type="entry name" value="DNA/RNA_pol_sf"/>
</dbReference>
<dbReference type="InterPro" id="IPR001126">
    <property type="entry name" value="UmuC"/>
</dbReference>
<dbReference type="PROSITE" id="PS50173">
    <property type="entry name" value="UMUC"/>
    <property type="match status" value="1"/>
</dbReference>
<dbReference type="GO" id="GO:0042276">
    <property type="term" value="P:error-prone translesion synthesis"/>
    <property type="evidence" value="ECO:0007669"/>
    <property type="project" value="TreeGrafter"/>
</dbReference>
<dbReference type="InterPro" id="IPR022880">
    <property type="entry name" value="DNApol_IV"/>
</dbReference>
<evidence type="ECO:0000313" key="4">
    <source>
        <dbReference type="EMBL" id="HJB90359.1"/>
    </source>
</evidence>
<comment type="caution">
    <text evidence="4">The sequence shown here is derived from an EMBL/GenBank/DDBJ whole genome shotgun (WGS) entry which is preliminary data.</text>
</comment>
<dbReference type="InterPro" id="IPR043128">
    <property type="entry name" value="Rev_trsase/Diguanyl_cyclase"/>
</dbReference>
<gene>
    <name evidence="4" type="ORF">H9763_02700</name>
</gene>
<dbReference type="SUPFAM" id="SSF56672">
    <property type="entry name" value="DNA/RNA polymerases"/>
    <property type="match status" value="1"/>
</dbReference>
<proteinExistence type="inferred from homology"/>
<evidence type="ECO:0000256" key="1">
    <source>
        <dbReference type="ARBA" id="ARBA00010945"/>
    </source>
</evidence>
<dbReference type="GO" id="GO:0006281">
    <property type="term" value="P:DNA repair"/>
    <property type="evidence" value="ECO:0007669"/>
    <property type="project" value="InterPro"/>
</dbReference>
<organism evidence="4 5">
    <name type="scientific">Candidatus Eisenbergiella merdigallinarum</name>
    <dbReference type="NCBI Taxonomy" id="2838552"/>
    <lineage>
        <taxon>Bacteria</taxon>
        <taxon>Bacillati</taxon>
        <taxon>Bacillota</taxon>
        <taxon>Clostridia</taxon>
        <taxon>Lachnospirales</taxon>
        <taxon>Lachnospiraceae</taxon>
        <taxon>Eisenbergiella</taxon>
    </lineage>
</organism>
<dbReference type="Gene3D" id="3.30.1490.100">
    <property type="entry name" value="DNA polymerase, Y-family, little finger domain"/>
    <property type="match status" value="1"/>
</dbReference>
<name>A0A9D2MPU6_9FIRM</name>
<reference evidence="4" key="2">
    <citation type="submission" date="2021-04" db="EMBL/GenBank/DDBJ databases">
        <authorList>
            <person name="Gilroy R."/>
        </authorList>
    </citation>
    <scope>NUCLEOTIDE SEQUENCE</scope>
    <source>
        <strain evidence="4">USAMLcec3-2134</strain>
    </source>
</reference>
<dbReference type="Pfam" id="PF11798">
    <property type="entry name" value="IMS_HHH"/>
    <property type="match status" value="1"/>
</dbReference>
<dbReference type="InterPro" id="IPR036775">
    <property type="entry name" value="DNA_pol_Y-fam_lit_finger_sf"/>
</dbReference>
<dbReference type="Gene3D" id="3.40.1170.60">
    <property type="match status" value="1"/>
</dbReference>
<evidence type="ECO:0000256" key="2">
    <source>
        <dbReference type="ARBA" id="ARBA00022457"/>
    </source>
</evidence>
<comment type="similarity">
    <text evidence="1">Belongs to the DNA polymerase type-Y family.</text>
</comment>
<dbReference type="SUPFAM" id="SSF100879">
    <property type="entry name" value="Lesion bypass DNA polymerase (Y-family), little finger domain"/>
    <property type="match status" value="1"/>
</dbReference>
<dbReference type="Pfam" id="PF00817">
    <property type="entry name" value="IMS"/>
    <property type="match status" value="1"/>
</dbReference>
<dbReference type="EMBL" id="DWXE01000009">
    <property type="protein sequence ID" value="HJB90359.1"/>
    <property type="molecule type" value="Genomic_DNA"/>
</dbReference>
<dbReference type="PANTHER" id="PTHR11076:SF33">
    <property type="entry name" value="DNA POLYMERASE KAPPA"/>
    <property type="match status" value="1"/>
</dbReference>
<dbReference type="InterPro" id="IPR017961">
    <property type="entry name" value="DNA_pol_Y-fam_little_finger"/>
</dbReference>
<dbReference type="CDD" id="cd03586">
    <property type="entry name" value="PolY_Pol_IV_kappa"/>
    <property type="match status" value="1"/>
</dbReference>
<dbReference type="InterPro" id="IPR024728">
    <property type="entry name" value="PolY_HhH_motif"/>
</dbReference>
<dbReference type="AlphaFoldDB" id="A0A9D2MPU6"/>
<keyword evidence="2" id="KW-0515">Mutator protein</keyword>
<evidence type="ECO:0000259" key="3">
    <source>
        <dbReference type="PROSITE" id="PS50173"/>
    </source>
</evidence>